<feature type="compositionally biased region" description="Basic and acidic residues" evidence="1">
    <location>
        <begin position="596"/>
        <end position="611"/>
    </location>
</feature>
<feature type="compositionally biased region" description="Basic and acidic residues" evidence="1">
    <location>
        <begin position="1321"/>
        <end position="1331"/>
    </location>
</feature>
<feature type="compositionally biased region" description="Basic and acidic residues" evidence="1">
    <location>
        <begin position="968"/>
        <end position="979"/>
    </location>
</feature>
<feature type="compositionally biased region" description="Polar residues" evidence="1">
    <location>
        <begin position="1102"/>
        <end position="1112"/>
    </location>
</feature>
<feature type="compositionally biased region" description="Low complexity" evidence="1">
    <location>
        <begin position="533"/>
        <end position="552"/>
    </location>
</feature>
<feature type="compositionally biased region" description="Low complexity" evidence="1">
    <location>
        <begin position="1375"/>
        <end position="1388"/>
    </location>
</feature>
<feature type="compositionally biased region" description="Polar residues" evidence="1">
    <location>
        <begin position="1344"/>
        <end position="1353"/>
    </location>
</feature>
<sequence length="1465" mass="157261">MFRRKRSSAHAPLNSNPSPSAQTAAAQAFRASQANAALSTAAAAAALRTHTSTPTSVENVQTKRMLRRQLSVGSAKEDVAQPLTQNGRLYRRSSSGSMSSRTFRDQPLAHPASIAGSSERDISPVPPIPQSFLAHQRAVSLESSSRAINPVARSSRSPDLRKPSSPRSPRALSSLPELERQDSRSSINFSYPTHARPNSPPQSPIQKLVAKPLVSDDDGMGPDEGLSQNHIVARSSKSTTTPITAAAKGAQSYPDLSAFHTEHDESKRPRIGATHAITETEASTSPEEQDPAHSHHMPSTIHGEDAEQDRHPSPKSSQTKARIIQQYGNREVETKEQQITDPSEVHDPKTNQTDQSTDSGSLPKFKYSDSPNADVENDKTSMPTGFTVDTSPSTDFGSTSHTPLEALSIGHAHDTVSASTEGRNNERPHSISPTRTTHFSSHLVVSLSGERLHDPPPRSMSPAKSALKHPTPQSSPGNHNSNDWSKSLQAQSESPDGTSVESDDGQRDGNKKRTPKVSFEDEPEEVGASATASISQGPGSPISSSPLWGPGSKNSSLARNGYRFNTRNGNDEDAFNEVMKPRPALPSFGSIRGRRWLIEDHDKRQVHDRPSSPRTSGSGNAFGEILHQSKHSRPQDSNSFVPGNPIPPEVTSVEGTGYDSPSETSSSSEDLEDPDDYAHPGDITSSPPSEVQKASSESLDVGGKAVRERWHSENIPIISIHPATPALAEENISGEWARMPGWFPSPMALPEQEMRQNIDNTRQPRPVIPDSTSDARISSIPYVDGDESDSSESVYSDAAENLSDLEGDGFGSINAIVDSPVSHVSSYSHTPPPDSPTNSKVDKKWPSDISLRFNEPRTSAPLGSVYTSTPLPVEERVSTSAVSSNKNGNTEDGGSLHNITNQQLHPKSGLHELTSTSLSGAAVASAEASPTDSGNVAPNGQQTYRSVANNHNAAKQKKPRSSKSSKRTPGDKASSHDKGLTSQKGNDSFSTKNPIENGHSTSGAAPGSDFGFASKGLAQSTAYDSDSSSSFKRVRRSPRGATRYTLKRTLRGPSDARPYSSGGYSIGIGGRSTLPTSQQRPFSSDHNLPIRTTLRGLKNGVDTKSSFANFGRSSKPKRAPSGLNTGAKSKFSFSHSNDDDVGFSPPFRSRYEDSSDDDVVPMSFSPVRGIPKRKDGVDGDSTDLEDSSDEEIPKRVLRRPDPRRLSIIPSMGQPKPVPSLDTITNGTRATDATDEPTSVIPNEPGAFFPQLPKRQGSIFSRLGRSKYRGSDDTKIRKSELDSAVRRDSPLERSHFELWRNRGSRSSRNGRSNSPSSGAKTNDPHSQKEAAVEKGPVQLVGSGSWPLSSHTNSPVAIGSPISPIPEKGESDTERPNTANNIATNNGTTTSCVSISGPPLLATPESSSNWTSRFRPRLHNRRGTNSSTISEDSSGSSKPDAGLGLDEKKKRKKLSLLKKAFGISSTD</sequence>
<feature type="region of interest" description="Disordered" evidence="1">
    <location>
        <begin position="141"/>
        <end position="712"/>
    </location>
</feature>
<feature type="compositionally biased region" description="Polar residues" evidence="1">
    <location>
        <begin position="553"/>
        <end position="568"/>
    </location>
</feature>
<feature type="compositionally biased region" description="Low complexity" evidence="1">
    <location>
        <begin position="14"/>
        <end position="27"/>
    </location>
</feature>
<feature type="region of interest" description="Disordered" evidence="1">
    <location>
        <begin position="1"/>
        <end position="27"/>
    </location>
</feature>
<feature type="compositionally biased region" description="Low complexity" evidence="1">
    <location>
        <begin position="659"/>
        <end position="668"/>
    </location>
</feature>
<evidence type="ECO:0000313" key="2">
    <source>
        <dbReference type="EMBL" id="QSS53385.1"/>
    </source>
</evidence>
<feature type="compositionally biased region" description="Polar residues" evidence="1">
    <location>
        <begin position="878"/>
        <end position="905"/>
    </location>
</feature>
<feature type="region of interest" description="Disordered" evidence="1">
    <location>
        <begin position="822"/>
        <end position="1446"/>
    </location>
</feature>
<evidence type="ECO:0000313" key="3">
    <source>
        <dbReference type="Proteomes" id="UP000663419"/>
    </source>
</evidence>
<feature type="compositionally biased region" description="Low complexity" evidence="1">
    <location>
        <begin position="163"/>
        <end position="176"/>
    </location>
</feature>
<accession>A0A8A1LK72</accession>
<reference evidence="2" key="1">
    <citation type="submission" date="2021-01" db="EMBL/GenBank/DDBJ databases">
        <title>Chromosome-level genome assembly of a human fungal pathogen reveals clustering of transcriptionally co-regulated genes.</title>
        <authorList>
            <person name="Voorhies M."/>
            <person name="Cohen S."/>
            <person name="Shea T.P."/>
            <person name="Petrus S."/>
            <person name="Munoz J.F."/>
            <person name="Poplawski S."/>
            <person name="Goldman W.E."/>
            <person name="Michael T."/>
            <person name="Cuomo C.A."/>
            <person name="Sil A."/>
            <person name="Beyhan S."/>
        </authorList>
    </citation>
    <scope>NUCLEOTIDE SEQUENCE</scope>
    <source>
        <strain evidence="2">H88</strain>
    </source>
</reference>
<feature type="compositionally biased region" description="Basic and acidic residues" evidence="1">
    <location>
        <begin position="1268"/>
        <end position="1299"/>
    </location>
</feature>
<dbReference type="EMBL" id="CP069104">
    <property type="protein sequence ID" value="QSS53385.1"/>
    <property type="molecule type" value="Genomic_DNA"/>
</dbReference>
<feature type="compositionally biased region" description="Polar residues" evidence="1">
    <location>
        <begin position="350"/>
        <end position="360"/>
    </location>
</feature>
<feature type="compositionally biased region" description="Basic and acidic residues" evidence="1">
    <location>
        <begin position="1191"/>
        <end position="1204"/>
    </location>
</feature>
<feature type="compositionally biased region" description="Basic and acidic residues" evidence="1">
    <location>
        <begin position="302"/>
        <end position="312"/>
    </location>
</feature>
<feature type="region of interest" description="Disordered" evidence="1">
    <location>
        <begin position="753"/>
        <end position="802"/>
    </location>
</feature>
<proteinExistence type="predicted"/>
<feature type="compositionally biased region" description="Basic and acidic residues" evidence="1">
    <location>
        <begin position="330"/>
        <end position="349"/>
    </location>
</feature>
<feature type="compositionally biased region" description="Polar residues" evidence="1">
    <location>
        <begin position="226"/>
        <end position="243"/>
    </location>
</feature>
<feature type="compositionally biased region" description="Low complexity" evidence="1">
    <location>
        <begin position="1424"/>
        <end position="1435"/>
    </location>
</feature>
<feature type="compositionally biased region" description="Polar residues" evidence="1">
    <location>
        <begin position="1221"/>
        <end position="1240"/>
    </location>
</feature>
<dbReference type="VEuPathDB" id="FungiDB:I7I53_00631"/>
<feature type="compositionally biased region" description="Polar residues" evidence="1">
    <location>
        <begin position="683"/>
        <end position="698"/>
    </location>
</feature>
<name>A0A8A1LK72_AJEC8</name>
<protein>
    <submittedName>
        <fullName evidence="2">Uncharacterized protein</fullName>
    </submittedName>
</protein>
<gene>
    <name evidence="2" type="ORF">I7I53_00631</name>
</gene>
<organism evidence="2 3">
    <name type="scientific">Ajellomyces capsulatus (strain H88)</name>
    <name type="common">Darling's disease fungus</name>
    <name type="synonym">Histoplasma capsulatum</name>
    <dbReference type="NCBI Taxonomy" id="544711"/>
    <lineage>
        <taxon>Eukaryota</taxon>
        <taxon>Fungi</taxon>
        <taxon>Dikarya</taxon>
        <taxon>Ascomycota</taxon>
        <taxon>Pezizomycotina</taxon>
        <taxon>Eurotiomycetes</taxon>
        <taxon>Eurotiomycetidae</taxon>
        <taxon>Onygenales</taxon>
        <taxon>Ajellomycetaceae</taxon>
        <taxon>Histoplasma</taxon>
    </lineage>
</organism>
<feature type="compositionally biased region" description="Polar residues" evidence="1">
    <location>
        <begin position="1073"/>
        <end position="1086"/>
    </location>
</feature>
<feature type="compositionally biased region" description="Low complexity" evidence="1">
    <location>
        <begin position="1303"/>
        <end position="1317"/>
    </location>
</feature>
<feature type="compositionally biased region" description="Polar residues" evidence="1">
    <location>
        <begin position="928"/>
        <end position="953"/>
    </location>
</feature>
<feature type="compositionally biased region" description="Polar residues" evidence="1">
    <location>
        <begin position="980"/>
        <end position="1003"/>
    </location>
</feature>
<feature type="compositionally biased region" description="Polar residues" evidence="1">
    <location>
        <begin position="1122"/>
        <end position="1135"/>
    </location>
</feature>
<feature type="compositionally biased region" description="Acidic residues" evidence="1">
    <location>
        <begin position="1178"/>
        <end position="1190"/>
    </location>
</feature>
<evidence type="ECO:0000256" key="1">
    <source>
        <dbReference type="SAM" id="MobiDB-lite"/>
    </source>
</evidence>
<feature type="region of interest" description="Disordered" evidence="1">
    <location>
        <begin position="70"/>
        <end position="107"/>
    </location>
</feature>
<feature type="compositionally biased region" description="Polar residues" evidence="1">
    <location>
        <begin position="471"/>
        <end position="500"/>
    </location>
</feature>
<feature type="compositionally biased region" description="Polar residues" evidence="1">
    <location>
        <begin position="380"/>
        <end position="402"/>
    </location>
</feature>
<feature type="compositionally biased region" description="Basic residues" evidence="1">
    <location>
        <begin position="954"/>
        <end position="966"/>
    </location>
</feature>
<dbReference type="Proteomes" id="UP000663419">
    <property type="component" value="Chromosome 3"/>
</dbReference>
<feature type="compositionally biased region" description="Low complexity" evidence="1">
    <location>
        <begin position="92"/>
        <end position="101"/>
    </location>
</feature>
<feature type="compositionally biased region" description="Polar residues" evidence="1">
    <location>
        <begin position="431"/>
        <end position="440"/>
    </location>
</feature>